<evidence type="ECO:0000256" key="6">
    <source>
        <dbReference type="ARBA" id="ARBA00012759"/>
    </source>
</evidence>
<evidence type="ECO:0000256" key="1">
    <source>
        <dbReference type="ARBA" id="ARBA00000707"/>
    </source>
</evidence>
<comment type="function">
    <text evidence="18">Deubiquitinase with endodeubiquitinase activity that specifically interacts with and cleaves 'Lys-63'-linked long polyubiquitin chains. Shows only weak activity against 'Lys-11' and 'Lys-48'-linked chains. Plays an important role in genome stability pathways, functioning to prevent spontaneous DNA damage and also promote cellular survival in response to exogenous DNA damage. Modulates the ubiquitination status of replication protein A (RPA) complex proteins in response to replication stress.</text>
</comment>
<dbReference type="AlphaFoldDB" id="A0A665TNX2"/>
<dbReference type="Pfam" id="PF07910">
    <property type="entry name" value="Peptidase_C78"/>
    <property type="match status" value="1"/>
</dbReference>
<evidence type="ECO:0000256" key="16">
    <source>
        <dbReference type="ARBA" id="ARBA00029662"/>
    </source>
</evidence>
<evidence type="ECO:0000256" key="2">
    <source>
        <dbReference type="ARBA" id="ARBA00004123"/>
    </source>
</evidence>
<dbReference type="InParanoid" id="A0A665TNX2"/>
<feature type="domain" description="C2H2-type" evidence="20">
    <location>
        <begin position="181"/>
        <end position="203"/>
    </location>
</feature>
<feature type="region of interest" description="Disordered" evidence="19">
    <location>
        <begin position="61"/>
        <end position="110"/>
    </location>
</feature>
<evidence type="ECO:0000256" key="7">
    <source>
        <dbReference type="ARBA" id="ARBA00021993"/>
    </source>
</evidence>
<evidence type="ECO:0000256" key="5">
    <source>
        <dbReference type="ARBA" id="ARBA00011274"/>
    </source>
</evidence>
<feature type="domain" description="C2H2-type" evidence="20">
    <location>
        <begin position="178"/>
        <end position="198"/>
    </location>
</feature>
<keyword evidence="15" id="KW-0539">Nucleus</keyword>
<evidence type="ECO:0000256" key="18">
    <source>
        <dbReference type="ARBA" id="ARBA00045669"/>
    </source>
</evidence>
<dbReference type="GO" id="GO:0004843">
    <property type="term" value="F:cysteine-type deubiquitinase activity"/>
    <property type="evidence" value="ECO:0007669"/>
    <property type="project" value="UniProtKB-EC"/>
</dbReference>
<dbReference type="GO" id="GO:0005634">
    <property type="term" value="C:nucleus"/>
    <property type="evidence" value="ECO:0007669"/>
    <property type="project" value="UniProtKB-SubCell"/>
</dbReference>
<evidence type="ECO:0000256" key="17">
    <source>
        <dbReference type="ARBA" id="ARBA00031481"/>
    </source>
</evidence>
<dbReference type="SMART" id="SM00355">
    <property type="entry name" value="ZnF_C2H2"/>
    <property type="match status" value="4"/>
</dbReference>
<keyword evidence="14" id="KW-0007">Acetylation</keyword>
<comment type="catalytic activity">
    <reaction evidence="1">
        <text>Thiol-dependent hydrolysis of ester, thioester, amide, peptide and isopeptide bonds formed by the C-terminal Gly of ubiquitin (a 76-residue protein attached to proteins as an intracellular targeting signal).</text>
        <dbReference type="EC" id="3.4.19.12"/>
    </reaction>
</comment>
<evidence type="ECO:0000259" key="20">
    <source>
        <dbReference type="PROSITE" id="PS00028"/>
    </source>
</evidence>
<dbReference type="EC" id="3.4.19.12" evidence="6"/>
<proteinExistence type="inferred from homology"/>
<comment type="subcellular location">
    <subcellularLocation>
        <location evidence="3">Cytoplasm</location>
    </subcellularLocation>
    <subcellularLocation>
        <location evidence="2">Nucleus</location>
    </subcellularLocation>
</comment>
<evidence type="ECO:0000313" key="21">
    <source>
        <dbReference type="Ensembl" id="ENSENLP00000004566.1"/>
    </source>
</evidence>
<dbReference type="FunCoup" id="A0A665TNX2">
    <property type="interactions" value="785"/>
</dbReference>
<evidence type="ECO:0000256" key="13">
    <source>
        <dbReference type="ARBA" id="ARBA00022833"/>
    </source>
</evidence>
<keyword evidence="9" id="KW-0479">Metal-binding</keyword>
<feature type="compositionally biased region" description="Polar residues" evidence="19">
    <location>
        <begin position="61"/>
        <end position="72"/>
    </location>
</feature>
<dbReference type="Ensembl" id="ENSENLT00000004813.1">
    <property type="protein sequence ID" value="ENSENLP00000004566.1"/>
    <property type="gene ID" value="ENSENLG00000002289.1"/>
</dbReference>
<feature type="domain" description="C2H2-type" evidence="20">
    <location>
        <begin position="224"/>
        <end position="244"/>
    </location>
</feature>
<reference evidence="21" key="2">
    <citation type="submission" date="2025-08" db="UniProtKB">
        <authorList>
            <consortium name="Ensembl"/>
        </authorList>
    </citation>
    <scope>IDENTIFICATION</scope>
</reference>
<keyword evidence="11" id="KW-0863">Zinc-finger</keyword>
<keyword evidence="8" id="KW-0963">Cytoplasm</keyword>
<protein>
    <recommendedName>
        <fullName evidence="7">Zinc finger-containing ubiquitin peptidase 1</fullName>
        <ecNumber evidence="6">3.4.19.12</ecNumber>
    </recommendedName>
    <alternativeName>
        <fullName evidence="17">Lys-63-specific deubiquitinase ZUFSP</fullName>
    </alternativeName>
    <alternativeName>
        <fullName evidence="16">Zinc finger with UFM1-specific peptidase domain protein</fullName>
    </alternativeName>
</protein>
<evidence type="ECO:0000256" key="4">
    <source>
        <dbReference type="ARBA" id="ARBA00010469"/>
    </source>
</evidence>
<evidence type="ECO:0000256" key="10">
    <source>
        <dbReference type="ARBA" id="ARBA00022737"/>
    </source>
</evidence>
<dbReference type="OMA" id="HHTGYNE"/>
<evidence type="ECO:0000256" key="8">
    <source>
        <dbReference type="ARBA" id="ARBA00022490"/>
    </source>
</evidence>
<keyword evidence="12" id="KW-0378">Hydrolase</keyword>
<keyword evidence="22" id="KW-1185">Reference proteome</keyword>
<dbReference type="Gene3D" id="3.30.160.60">
    <property type="entry name" value="Classic Zinc Finger"/>
    <property type="match status" value="2"/>
</dbReference>
<evidence type="ECO:0000256" key="3">
    <source>
        <dbReference type="ARBA" id="ARBA00004496"/>
    </source>
</evidence>
<sequence>MLTCDICGKEVLLLEEMKTHLLLSHLENAIKCPLCSLSGESYDELCFHISSAHPEEQLTVQGPTDIISSSGGTETGRTDRELSQTSQSCSAEDSCDTAGGGSNRDPGVISDSRQLELNSTPESRCLSLGRTELITLGPETRTETINYHKEDNDWFESGHNKPKEKRLFSPRKDKLFSCPMCALVCNSCFILQEHVELHLEEQHSVEGNCSAYRMYSSGERRLECPICSVIYNDSFSLQEHVELHLDHQAASGSATVGSLGSDLKLATQLQQEEEQQWRHEAAQQEREDFKKLQMQFGLDGKGGYRRQMERTMEKAVARGHMGAAEFHHRKAEMMESLASGVDDGRTRTMGVTRVLYEYYQTESRDVAHVWLSADTDHYSSSAGDKGWGCGYRNLQMLISCLLRVDMYLPYLQERVVPSIPQLQRMIEEAWRAGLDPQGASHFNQKLQGTRAWIGATEIYSLLISLGISAHIIDFHRPTGPRDTHPQLFDWVKQYYCDPSRSSRLPPSVIQTSLPPLYLQHEGHSRSIVGLEQKKNGSLCLLVLDPGSSSSDTSKLLNRDTISRAIRHVRKFSGSLKHKQYQVVSVQGVLTAEEKQRSIFSSGTLRAERIP</sequence>
<dbReference type="PANTHER" id="PTHR24403:SF82">
    <property type="entry name" value="ZINC FINGER-CONTAINING UBIQUITIN PEPTIDASE 1"/>
    <property type="match status" value="1"/>
</dbReference>
<keyword evidence="10" id="KW-0677">Repeat</keyword>
<evidence type="ECO:0000256" key="14">
    <source>
        <dbReference type="ARBA" id="ARBA00022990"/>
    </source>
</evidence>
<accession>A0A665TNX2</accession>
<comment type="subunit">
    <text evidence="5">Interacts with RPA1 and RPA2.</text>
</comment>
<gene>
    <name evidence="21" type="primary">zufsp</name>
</gene>
<dbReference type="Proteomes" id="UP000472264">
    <property type="component" value="Chromosome 6"/>
</dbReference>
<comment type="similarity">
    <text evidence="4">Belongs to the peptidase C78 family. ZUFSP subfamily.</text>
</comment>
<evidence type="ECO:0000313" key="22">
    <source>
        <dbReference type="Proteomes" id="UP000472264"/>
    </source>
</evidence>
<evidence type="ECO:0000256" key="19">
    <source>
        <dbReference type="SAM" id="MobiDB-lite"/>
    </source>
</evidence>
<dbReference type="Gene3D" id="3.90.70.130">
    <property type="match status" value="1"/>
</dbReference>
<dbReference type="OrthoDB" id="288987at2759"/>
<dbReference type="InterPro" id="IPR036236">
    <property type="entry name" value="Znf_C2H2_sf"/>
</dbReference>
<reference evidence="21" key="3">
    <citation type="submission" date="2025-09" db="UniProtKB">
        <authorList>
            <consortium name="Ensembl"/>
        </authorList>
    </citation>
    <scope>IDENTIFICATION</scope>
</reference>
<evidence type="ECO:0000256" key="11">
    <source>
        <dbReference type="ARBA" id="ARBA00022771"/>
    </source>
</evidence>
<name>A0A665TNX2_ECHNA</name>
<reference evidence="21" key="1">
    <citation type="submission" date="2021-04" db="EMBL/GenBank/DDBJ databases">
        <authorList>
            <consortium name="Wellcome Sanger Institute Data Sharing"/>
        </authorList>
    </citation>
    <scope>NUCLEOTIDE SEQUENCE [LARGE SCALE GENOMIC DNA]</scope>
</reference>
<keyword evidence="13" id="KW-0862">Zinc</keyword>
<evidence type="ECO:0000256" key="12">
    <source>
        <dbReference type="ARBA" id="ARBA00022801"/>
    </source>
</evidence>
<dbReference type="InterPro" id="IPR050688">
    <property type="entry name" value="Zinc_finger/UBP_domain"/>
</dbReference>
<dbReference type="SUPFAM" id="SSF57667">
    <property type="entry name" value="beta-beta-alpha zinc fingers"/>
    <property type="match status" value="1"/>
</dbReference>
<dbReference type="PANTHER" id="PTHR24403">
    <property type="entry name" value="ZINC FINGER PROTEIN"/>
    <property type="match status" value="1"/>
</dbReference>
<dbReference type="FunFam" id="3.90.70.130:FF:000002">
    <property type="entry name" value="Zinc finger containing ubiquitin peptidase 1"/>
    <property type="match status" value="1"/>
</dbReference>
<feature type="domain" description="C2H2-type" evidence="20">
    <location>
        <begin position="4"/>
        <end position="25"/>
    </location>
</feature>
<dbReference type="PROSITE" id="PS00028">
    <property type="entry name" value="ZINC_FINGER_C2H2_1"/>
    <property type="match status" value="4"/>
</dbReference>
<evidence type="ECO:0000256" key="9">
    <source>
        <dbReference type="ARBA" id="ARBA00022723"/>
    </source>
</evidence>
<dbReference type="GO" id="GO:0005737">
    <property type="term" value="C:cytoplasm"/>
    <property type="evidence" value="ECO:0007669"/>
    <property type="project" value="UniProtKB-SubCell"/>
</dbReference>
<dbReference type="GO" id="GO:0008270">
    <property type="term" value="F:zinc ion binding"/>
    <property type="evidence" value="ECO:0007669"/>
    <property type="project" value="UniProtKB-KW"/>
</dbReference>
<dbReference type="InterPro" id="IPR013087">
    <property type="entry name" value="Znf_C2H2_type"/>
</dbReference>
<evidence type="ECO:0000256" key="15">
    <source>
        <dbReference type="ARBA" id="ARBA00023242"/>
    </source>
</evidence>
<dbReference type="InterPro" id="IPR012462">
    <property type="entry name" value="UFSP1/2_DUB_cat"/>
</dbReference>
<organism evidence="21 22">
    <name type="scientific">Echeneis naucrates</name>
    <name type="common">Live sharksucker</name>
    <dbReference type="NCBI Taxonomy" id="173247"/>
    <lineage>
        <taxon>Eukaryota</taxon>
        <taxon>Metazoa</taxon>
        <taxon>Chordata</taxon>
        <taxon>Craniata</taxon>
        <taxon>Vertebrata</taxon>
        <taxon>Euteleostomi</taxon>
        <taxon>Actinopterygii</taxon>
        <taxon>Neopterygii</taxon>
        <taxon>Teleostei</taxon>
        <taxon>Neoteleostei</taxon>
        <taxon>Acanthomorphata</taxon>
        <taxon>Carangaria</taxon>
        <taxon>Carangiformes</taxon>
        <taxon>Echeneidae</taxon>
        <taxon>Echeneis</taxon>
    </lineage>
</organism>